<protein>
    <recommendedName>
        <fullName evidence="3">GIY-YIG domain-containing protein</fullName>
    </recommendedName>
</protein>
<dbReference type="AlphaFoldDB" id="A0A126ZWZ8"/>
<organism evidence="1 2">
    <name type="scientific">Sinomonas atrocyanea</name>
    <dbReference type="NCBI Taxonomy" id="37927"/>
    <lineage>
        <taxon>Bacteria</taxon>
        <taxon>Bacillati</taxon>
        <taxon>Actinomycetota</taxon>
        <taxon>Actinomycetes</taxon>
        <taxon>Micrococcales</taxon>
        <taxon>Micrococcaceae</taxon>
        <taxon>Sinomonas</taxon>
    </lineage>
</organism>
<evidence type="ECO:0008006" key="3">
    <source>
        <dbReference type="Google" id="ProtNLM"/>
    </source>
</evidence>
<name>A0A126ZWZ8_9MICC</name>
<accession>A0A126ZWZ8</accession>
<sequence length="122" mass="13898">MTPERYEALAGLAGSWLEERRCAPLDLDEDSGREERAVYVVVNHDGDACYCGRTRPTRSLRRGAAATRLRQHTAGAGSKREEWRAYWVLPLRPSTPDPIVDALERTVAARLGLPLQNRRWRR</sequence>
<dbReference type="PATRIC" id="fig|37927.3.peg.972"/>
<dbReference type="EMBL" id="CP014518">
    <property type="protein sequence ID" value="AMM31623.1"/>
    <property type="molecule type" value="Genomic_DNA"/>
</dbReference>
<proteinExistence type="predicted"/>
<dbReference type="Proteomes" id="UP000070134">
    <property type="component" value="Chromosome"/>
</dbReference>
<dbReference type="RefSeq" id="WP_218030589.1">
    <property type="nucleotide sequence ID" value="NZ_BJMO01000018.1"/>
</dbReference>
<gene>
    <name evidence="1" type="ORF">SA2016_0937</name>
</gene>
<evidence type="ECO:0000313" key="2">
    <source>
        <dbReference type="Proteomes" id="UP000070134"/>
    </source>
</evidence>
<keyword evidence="2" id="KW-1185">Reference proteome</keyword>
<dbReference type="KEGG" id="satk:SA2016_0937"/>
<reference evidence="1 2" key="1">
    <citation type="submission" date="2016-02" db="EMBL/GenBank/DDBJ databases">
        <title>Complete genome of Sinomonas atrocyanea KCTC 3377.</title>
        <authorList>
            <person name="Kim K.M."/>
        </authorList>
    </citation>
    <scope>NUCLEOTIDE SEQUENCE [LARGE SCALE GENOMIC DNA]</scope>
    <source>
        <strain evidence="1 2">KCTC 3377</strain>
    </source>
</reference>
<evidence type="ECO:0000313" key="1">
    <source>
        <dbReference type="EMBL" id="AMM31623.1"/>
    </source>
</evidence>